<sequence>MPSSGIQVKRGKKAVLRKSLGETTNPQYVTFFATLKPETNYNESWCGDCRRAEGPLNEKLDKAAKEERVKLIYGGSQVEWRNLSPGKKSSWREEPWGIDRLPTVVKITGEKWEKLIEGDCYDEKKLNDFVAE</sequence>
<dbReference type="OrthoDB" id="78947at2759"/>
<accession>A0A5N6JRV4</accession>
<dbReference type="GO" id="GO:0047134">
    <property type="term" value="F:protein-disulfide reductase [NAD(P)H] activity"/>
    <property type="evidence" value="ECO:0007669"/>
    <property type="project" value="InterPro"/>
</dbReference>
<protein>
    <recommendedName>
        <fullName evidence="2">Thioredoxin domain-containing protein</fullName>
    </recommendedName>
</protein>
<comment type="caution">
    <text evidence="3">The sequence shown here is derived from an EMBL/GenBank/DDBJ whole genome shotgun (WGS) entry which is preliminary data.</text>
</comment>
<dbReference type="GO" id="GO:0005829">
    <property type="term" value="C:cytosol"/>
    <property type="evidence" value="ECO:0007669"/>
    <property type="project" value="TreeGrafter"/>
</dbReference>
<dbReference type="PANTHER" id="PTHR12452:SF0">
    <property type="entry name" value="THIOREDOXIN DOMAIN-CONTAINING PROTEIN 17"/>
    <property type="match status" value="1"/>
</dbReference>
<evidence type="ECO:0000256" key="1">
    <source>
        <dbReference type="ARBA" id="ARBA00008987"/>
    </source>
</evidence>
<dbReference type="EMBL" id="VIGI01000016">
    <property type="protein sequence ID" value="KAB8290878.1"/>
    <property type="molecule type" value="Genomic_DNA"/>
</dbReference>
<proteinExistence type="inferred from homology"/>
<dbReference type="InterPro" id="IPR036249">
    <property type="entry name" value="Thioredoxin-like_sf"/>
</dbReference>
<dbReference type="InterPro" id="IPR045108">
    <property type="entry name" value="TXNDC17-like"/>
</dbReference>
<dbReference type="Gene3D" id="3.40.30.10">
    <property type="entry name" value="Glutaredoxin"/>
    <property type="match status" value="1"/>
</dbReference>
<evidence type="ECO:0000259" key="2">
    <source>
        <dbReference type="Pfam" id="PF06110"/>
    </source>
</evidence>
<feature type="domain" description="Thioredoxin" evidence="2">
    <location>
        <begin position="19"/>
        <end position="131"/>
    </location>
</feature>
<dbReference type="AlphaFoldDB" id="A0A5N6JRV4"/>
<name>A0A5N6JRV4_MONLA</name>
<comment type="similarity">
    <text evidence="1">Belongs to the thioredoxin family.</text>
</comment>
<dbReference type="Pfam" id="PF06110">
    <property type="entry name" value="TXD17-like_Trx"/>
    <property type="match status" value="1"/>
</dbReference>
<dbReference type="Proteomes" id="UP000326757">
    <property type="component" value="Unassembled WGS sequence"/>
</dbReference>
<keyword evidence="4" id="KW-1185">Reference proteome</keyword>
<evidence type="ECO:0000313" key="3">
    <source>
        <dbReference type="EMBL" id="KAB8290878.1"/>
    </source>
</evidence>
<gene>
    <name evidence="3" type="ORF">EYC80_008515</name>
</gene>
<dbReference type="PANTHER" id="PTHR12452">
    <property type="entry name" value="42-9-9 PROTEIN-RELATED"/>
    <property type="match status" value="1"/>
</dbReference>
<evidence type="ECO:0000313" key="4">
    <source>
        <dbReference type="Proteomes" id="UP000326757"/>
    </source>
</evidence>
<dbReference type="InterPro" id="IPR010357">
    <property type="entry name" value="TXNDC17_dom"/>
</dbReference>
<reference evidence="3 4" key="1">
    <citation type="submission" date="2019-06" db="EMBL/GenBank/DDBJ databases">
        <title>Genome Sequence of the Brown Rot Fungal Pathogen Monilinia laxa.</title>
        <authorList>
            <person name="De Miccolis Angelini R.M."/>
            <person name="Landi L."/>
            <person name="Abate D."/>
            <person name="Pollastro S."/>
            <person name="Romanazzi G."/>
            <person name="Faretra F."/>
        </authorList>
    </citation>
    <scope>NUCLEOTIDE SEQUENCE [LARGE SCALE GENOMIC DNA]</scope>
    <source>
        <strain evidence="3 4">Mlax316</strain>
    </source>
</reference>
<organism evidence="3 4">
    <name type="scientific">Monilinia laxa</name>
    <name type="common">Brown rot fungus</name>
    <name type="synonym">Sclerotinia laxa</name>
    <dbReference type="NCBI Taxonomy" id="61186"/>
    <lineage>
        <taxon>Eukaryota</taxon>
        <taxon>Fungi</taxon>
        <taxon>Dikarya</taxon>
        <taxon>Ascomycota</taxon>
        <taxon>Pezizomycotina</taxon>
        <taxon>Leotiomycetes</taxon>
        <taxon>Helotiales</taxon>
        <taxon>Sclerotiniaceae</taxon>
        <taxon>Monilinia</taxon>
    </lineage>
</organism>
<dbReference type="SUPFAM" id="SSF52833">
    <property type="entry name" value="Thioredoxin-like"/>
    <property type="match status" value="1"/>
</dbReference>